<comment type="caution">
    <text evidence="4">The sequence shown here is derived from an EMBL/GenBank/DDBJ whole genome shotgun (WGS) entry which is preliminary data.</text>
</comment>
<dbReference type="EMBL" id="JAATJV010348297">
    <property type="protein sequence ID" value="MBZ3879100.1"/>
    <property type="molecule type" value="Genomic_DNA"/>
</dbReference>
<proteinExistence type="predicted"/>
<keyword evidence="6" id="KW-1185">Reference proteome</keyword>
<name>A0AA41MVW6_SCICA</name>
<keyword evidence="1" id="KW-0677">Repeat</keyword>
<dbReference type="InterPro" id="IPR002110">
    <property type="entry name" value="Ankyrin_rpt"/>
</dbReference>
<organism evidence="4 6">
    <name type="scientific">Sciurus carolinensis</name>
    <name type="common">Eastern gray squirrel</name>
    <dbReference type="NCBI Taxonomy" id="30640"/>
    <lineage>
        <taxon>Eukaryota</taxon>
        <taxon>Metazoa</taxon>
        <taxon>Chordata</taxon>
        <taxon>Craniata</taxon>
        <taxon>Vertebrata</taxon>
        <taxon>Euteleostomi</taxon>
        <taxon>Mammalia</taxon>
        <taxon>Eutheria</taxon>
        <taxon>Euarchontoglires</taxon>
        <taxon>Glires</taxon>
        <taxon>Rodentia</taxon>
        <taxon>Sciuromorpha</taxon>
        <taxon>Sciuridae</taxon>
        <taxon>Sciurinae</taxon>
        <taxon>Sciurini</taxon>
        <taxon>Sciurus</taxon>
    </lineage>
</organism>
<evidence type="ECO:0000256" key="2">
    <source>
        <dbReference type="ARBA" id="ARBA00023043"/>
    </source>
</evidence>
<gene>
    <name evidence="4" type="ORF">SUZIE_151540</name>
    <name evidence="5" type="ORF">SUZIE_171670</name>
</gene>
<keyword evidence="2 3" id="KW-0040">ANK repeat</keyword>
<dbReference type="PROSITE" id="PS50088">
    <property type="entry name" value="ANK_REPEAT"/>
    <property type="match status" value="1"/>
</dbReference>
<dbReference type="Gene3D" id="1.25.40.20">
    <property type="entry name" value="Ankyrin repeat-containing domain"/>
    <property type="match status" value="1"/>
</dbReference>
<dbReference type="EMBL" id="JAATJV010385501">
    <property type="protein sequence ID" value="MBZ3883184.1"/>
    <property type="molecule type" value="Genomic_DNA"/>
</dbReference>
<dbReference type="PROSITE" id="PS50297">
    <property type="entry name" value="ANK_REP_REGION"/>
    <property type="match status" value="1"/>
</dbReference>
<dbReference type="InterPro" id="IPR036770">
    <property type="entry name" value="Ankyrin_rpt-contain_sf"/>
</dbReference>
<reference evidence="4" key="1">
    <citation type="submission" date="2020-03" db="EMBL/GenBank/DDBJ databases">
        <title>Studies in the Genomics of Life Span.</title>
        <authorList>
            <person name="Glass D."/>
        </authorList>
    </citation>
    <scope>NUCLEOTIDE SEQUENCE</scope>
    <source>
        <strain evidence="4">SUZIE</strain>
        <tissue evidence="4">Muscle</tissue>
    </source>
</reference>
<dbReference type="AlphaFoldDB" id="A0AA41MVW6"/>
<evidence type="ECO:0000256" key="1">
    <source>
        <dbReference type="ARBA" id="ARBA00022737"/>
    </source>
</evidence>
<evidence type="ECO:0000313" key="4">
    <source>
        <dbReference type="EMBL" id="MBZ3879100.1"/>
    </source>
</evidence>
<dbReference type="PANTHER" id="PTHR24171">
    <property type="entry name" value="ANKYRIN REPEAT DOMAIN-CONTAINING PROTEIN 39-RELATED"/>
    <property type="match status" value="1"/>
</dbReference>
<evidence type="ECO:0000313" key="6">
    <source>
        <dbReference type="Proteomes" id="UP001166674"/>
    </source>
</evidence>
<evidence type="ECO:0000313" key="5">
    <source>
        <dbReference type="EMBL" id="MBZ3883184.1"/>
    </source>
</evidence>
<protein>
    <submittedName>
        <fullName evidence="4">Ankyrin repeat domain-containing protein 46</fullName>
    </submittedName>
</protein>
<dbReference type="PANTHER" id="PTHR24171:SF9">
    <property type="entry name" value="ANKYRIN REPEAT DOMAIN-CONTAINING PROTEIN 39"/>
    <property type="match status" value="1"/>
</dbReference>
<dbReference type="SUPFAM" id="SSF48403">
    <property type="entry name" value="Ankyrin repeat"/>
    <property type="match status" value="1"/>
</dbReference>
<accession>A0AA41MVW6</accession>
<dbReference type="Proteomes" id="UP001166674">
    <property type="component" value="Unassembled WGS sequence"/>
</dbReference>
<sequence>MVLESGFDSSVHDSRGRTGLHLAAAQRNVTICKLVHKFGADLLTTDYQGDTALHLYGHVDSIQSLVYNGLKIDICNHQVVTPLVLAKCRGDNKDVIRLLESLEEQEIKGFHRGTHSKLEAMQMSESESTTESHSLLNHTLQPGEGVLSSF</sequence>
<feature type="repeat" description="ANK" evidence="3">
    <location>
        <begin position="15"/>
        <end position="47"/>
    </location>
</feature>
<dbReference type="Pfam" id="PF12796">
    <property type="entry name" value="Ank_2"/>
    <property type="match status" value="1"/>
</dbReference>
<evidence type="ECO:0000256" key="3">
    <source>
        <dbReference type="PROSITE-ProRule" id="PRU00023"/>
    </source>
</evidence>